<gene>
    <name evidence="12" type="ORF">SAMN05216326_1216</name>
</gene>
<keyword evidence="9 10" id="KW-0472">Membrane</keyword>
<dbReference type="InterPro" id="IPR037682">
    <property type="entry name" value="TonB_C"/>
</dbReference>
<sequence length="280" mass="31238">MCKCVKGDDYPKSSHRAHYQINSYLFYSVITIERKVNNIAIVYPAMQSLTRKNADYLGSKQNFISLPGLLFVLVAHGALAYILWNQRLVPQPEQMVTLFAEIISQPAPESAPEPKQQEPVPVKLKPVKKPEIKPKIKRLATKAPELPEPVPVVQPDPEPEPVIEQEVFSEPVTKVPPRQMETGPVTLSSELSVSCPKLTAPTYPAISRRMGEEGKLVLRVELDESGHIDEAQVVDSSGYTRLDNAALEAVRNWQCRPSMRNGQPVRAIALQPFNFVLQGN</sequence>
<dbReference type="GO" id="GO:0015891">
    <property type="term" value="P:siderophore transport"/>
    <property type="evidence" value="ECO:0007669"/>
    <property type="project" value="InterPro"/>
</dbReference>
<evidence type="ECO:0000256" key="8">
    <source>
        <dbReference type="ARBA" id="ARBA00022989"/>
    </source>
</evidence>
<dbReference type="PRINTS" id="PR01374">
    <property type="entry name" value="TONBPROTEIN"/>
</dbReference>
<protein>
    <recommendedName>
        <fullName evidence="10">Protein TonB</fullName>
    </recommendedName>
</protein>
<feature type="domain" description="TonB C-terminal" evidence="11">
    <location>
        <begin position="188"/>
        <end position="280"/>
    </location>
</feature>
<dbReference type="PROSITE" id="PS52015">
    <property type="entry name" value="TONB_CTD"/>
    <property type="match status" value="1"/>
</dbReference>
<keyword evidence="5 10" id="KW-0997">Cell inner membrane</keyword>
<proteinExistence type="inferred from homology"/>
<evidence type="ECO:0000256" key="10">
    <source>
        <dbReference type="RuleBase" id="RU362123"/>
    </source>
</evidence>
<dbReference type="GO" id="GO:0015031">
    <property type="term" value="P:protein transport"/>
    <property type="evidence" value="ECO:0007669"/>
    <property type="project" value="UniProtKB-UniRule"/>
</dbReference>
<dbReference type="Pfam" id="PF03544">
    <property type="entry name" value="TonB_C"/>
    <property type="match status" value="1"/>
</dbReference>
<dbReference type="PANTHER" id="PTHR33446">
    <property type="entry name" value="PROTEIN TONB-RELATED"/>
    <property type="match status" value="1"/>
</dbReference>
<evidence type="ECO:0000259" key="11">
    <source>
        <dbReference type="PROSITE" id="PS52015"/>
    </source>
</evidence>
<dbReference type="PANTHER" id="PTHR33446:SF2">
    <property type="entry name" value="PROTEIN TONB"/>
    <property type="match status" value="1"/>
</dbReference>
<name>A0A1I0DLT2_9PROT</name>
<dbReference type="Proteomes" id="UP000199345">
    <property type="component" value="Unassembled WGS sequence"/>
</dbReference>
<keyword evidence="6 10" id="KW-0812">Transmembrane</keyword>
<organism evidence="12 13">
    <name type="scientific">Nitrosomonas marina</name>
    <dbReference type="NCBI Taxonomy" id="917"/>
    <lineage>
        <taxon>Bacteria</taxon>
        <taxon>Pseudomonadati</taxon>
        <taxon>Pseudomonadota</taxon>
        <taxon>Betaproteobacteria</taxon>
        <taxon>Nitrosomonadales</taxon>
        <taxon>Nitrosomonadaceae</taxon>
        <taxon>Nitrosomonas</taxon>
    </lineage>
</organism>
<comment type="subcellular location">
    <subcellularLocation>
        <location evidence="1 10">Cell inner membrane</location>
        <topology evidence="1 10">Single-pass membrane protein</topology>
        <orientation evidence="1 10">Periplasmic side</orientation>
    </subcellularLocation>
</comment>
<dbReference type="AlphaFoldDB" id="A0A1I0DLT2"/>
<feature type="transmembrane region" description="Helical" evidence="10">
    <location>
        <begin position="63"/>
        <end position="84"/>
    </location>
</feature>
<dbReference type="GO" id="GO:0098797">
    <property type="term" value="C:plasma membrane protein complex"/>
    <property type="evidence" value="ECO:0007669"/>
    <property type="project" value="TreeGrafter"/>
</dbReference>
<evidence type="ECO:0000256" key="3">
    <source>
        <dbReference type="ARBA" id="ARBA00022448"/>
    </source>
</evidence>
<evidence type="ECO:0000256" key="9">
    <source>
        <dbReference type="ARBA" id="ARBA00023136"/>
    </source>
</evidence>
<dbReference type="GO" id="GO:0031992">
    <property type="term" value="F:energy transducer activity"/>
    <property type="evidence" value="ECO:0007669"/>
    <property type="project" value="InterPro"/>
</dbReference>
<dbReference type="GO" id="GO:0055085">
    <property type="term" value="P:transmembrane transport"/>
    <property type="evidence" value="ECO:0007669"/>
    <property type="project" value="InterPro"/>
</dbReference>
<dbReference type="GO" id="GO:0030288">
    <property type="term" value="C:outer membrane-bounded periplasmic space"/>
    <property type="evidence" value="ECO:0007669"/>
    <property type="project" value="InterPro"/>
</dbReference>
<keyword evidence="3 10" id="KW-0813">Transport</keyword>
<keyword evidence="13" id="KW-1185">Reference proteome</keyword>
<dbReference type="SUPFAM" id="SSF74653">
    <property type="entry name" value="TolA/TonB C-terminal domain"/>
    <property type="match status" value="1"/>
</dbReference>
<dbReference type="InterPro" id="IPR051045">
    <property type="entry name" value="TonB-dependent_transducer"/>
</dbReference>
<dbReference type="EMBL" id="FOIA01000021">
    <property type="protein sequence ID" value="SET33433.1"/>
    <property type="molecule type" value="Genomic_DNA"/>
</dbReference>
<keyword evidence="10" id="KW-0735">Signal-anchor</keyword>
<dbReference type="NCBIfam" id="TIGR01352">
    <property type="entry name" value="tonB_Cterm"/>
    <property type="match status" value="1"/>
</dbReference>
<dbReference type="Gene3D" id="3.30.1150.10">
    <property type="match status" value="1"/>
</dbReference>
<reference evidence="13" key="1">
    <citation type="submission" date="2016-10" db="EMBL/GenBank/DDBJ databases">
        <authorList>
            <person name="Varghese N."/>
            <person name="Submissions S."/>
        </authorList>
    </citation>
    <scope>NUCLEOTIDE SEQUENCE [LARGE SCALE GENOMIC DNA]</scope>
    <source>
        <strain evidence="13">Nm71</strain>
    </source>
</reference>
<evidence type="ECO:0000256" key="2">
    <source>
        <dbReference type="ARBA" id="ARBA00006555"/>
    </source>
</evidence>
<evidence type="ECO:0000256" key="7">
    <source>
        <dbReference type="ARBA" id="ARBA00022927"/>
    </source>
</evidence>
<evidence type="ECO:0000256" key="6">
    <source>
        <dbReference type="ARBA" id="ARBA00022692"/>
    </source>
</evidence>
<evidence type="ECO:0000256" key="1">
    <source>
        <dbReference type="ARBA" id="ARBA00004383"/>
    </source>
</evidence>
<evidence type="ECO:0000256" key="4">
    <source>
        <dbReference type="ARBA" id="ARBA00022475"/>
    </source>
</evidence>
<dbReference type="InterPro" id="IPR003538">
    <property type="entry name" value="TonB"/>
</dbReference>
<comment type="similarity">
    <text evidence="2 10">Belongs to the TonB family.</text>
</comment>
<dbReference type="InterPro" id="IPR006260">
    <property type="entry name" value="TonB/TolA_C"/>
</dbReference>
<evidence type="ECO:0000256" key="5">
    <source>
        <dbReference type="ARBA" id="ARBA00022519"/>
    </source>
</evidence>
<keyword evidence="8 10" id="KW-1133">Transmembrane helix</keyword>
<keyword evidence="4 10" id="KW-1003">Cell membrane</keyword>
<comment type="function">
    <text evidence="10">Interacts with outer membrane receptor proteins that carry out high-affinity binding and energy dependent uptake into the periplasmic space of specific substrates. It could act to transduce energy from the cytoplasmic membrane to specific energy-requiring processes in the outer membrane, resulting in the release into the periplasm of ligands bound by these outer membrane proteins.</text>
</comment>
<evidence type="ECO:0000313" key="12">
    <source>
        <dbReference type="EMBL" id="SET33433.1"/>
    </source>
</evidence>
<keyword evidence="7 10" id="KW-0653">Protein transport</keyword>
<accession>A0A1I0DLT2</accession>
<evidence type="ECO:0000313" key="13">
    <source>
        <dbReference type="Proteomes" id="UP000199345"/>
    </source>
</evidence>